<reference evidence="8 9" key="1">
    <citation type="submission" date="2023-08" db="EMBL/GenBank/DDBJ databases">
        <title>genomic of G39.</title>
        <authorList>
            <person name="Wang Y."/>
        </authorList>
    </citation>
    <scope>NUCLEOTIDE SEQUENCE [LARGE SCALE GENOMIC DNA]</scope>
    <source>
        <strain evidence="8 9">G39</strain>
    </source>
</reference>
<feature type="region of interest" description="Disordered" evidence="5">
    <location>
        <begin position="49"/>
        <end position="142"/>
    </location>
</feature>
<organism evidence="8 9">
    <name type="scientific">Qipengyuania profundimaris</name>
    <dbReference type="NCBI Taxonomy" id="3067652"/>
    <lineage>
        <taxon>Bacteria</taxon>
        <taxon>Pseudomonadati</taxon>
        <taxon>Pseudomonadota</taxon>
        <taxon>Alphaproteobacteria</taxon>
        <taxon>Sphingomonadales</taxon>
        <taxon>Erythrobacteraceae</taxon>
        <taxon>Qipengyuania</taxon>
    </lineage>
</organism>
<dbReference type="InterPro" id="IPR037682">
    <property type="entry name" value="TonB_C"/>
</dbReference>
<dbReference type="RefSeq" id="WP_305932024.1">
    <property type="nucleotide sequence ID" value="NZ_JAVAIM010000001.1"/>
</dbReference>
<dbReference type="EMBL" id="JAVAIM010000001">
    <property type="protein sequence ID" value="MDP4574640.1"/>
    <property type="molecule type" value="Genomic_DNA"/>
</dbReference>
<gene>
    <name evidence="8" type="ORF">Q9K02_05745</name>
</gene>
<dbReference type="Proteomes" id="UP001240639">
    <property type="component" value="Unassembled WGS sequence"/>
</dbReference>
<evidence type="ECO:0000313" key="8">
    <source>
        <dbReference type="EMBL" id="MDP4574640.1"/>
    </source>
</evidence>
<proteinExistence type="predicted"/>
<keyword evidence="3 6" id="KW-1133">Transmembrane helix</keyword>
<dbReference type="PRINTS" id="PR01217">
    <property type="entry name" value="PRICHEXTENSN"/>
</dbReference>
<evidence type="ECO:0000256" key="6">
    <source>
        <dbReference type="SAM" id="Phobius"/>
    </source>
</evidence>
<keyword evidence="4 6" id="KW-0472">Membrane</keyword>
<evidence type="ECO:0000259" key="7">
    <source>
        <dbReference type="PROSITE" id="PS52015"/>
    </source>
</evidence>
<evidence type="ECO:0000256" key="3">
    <source>
        <dbReference type="ARBA" id="ARBA00022989"/>
    </source>
</evidence>
<comment type="subcellular location">
    <subcellularLocation>
        <location evidence="1">Membrane</location>
        <topology evidence="1">Single-pass membrane protein</topology>
    </subcellularLocation>
</comment>
<dbReference type="PROSITE" id="PS52015">
    <property type="entry name" value="TONB_CTD"/>
    <property type="match status" value="1"/>
</dbReference>
<dbReference type="InterPro" id="IPR006260">
    <property type="entry name" value="TonB/TolA_C"/>
</dbReference>
<evidence type="ECO:0000313" key="9">
    <source>
        <dbReference type="Proteomes" id="UP001240639"/>
    </source>
</evidence>
<feature type="compositionally biased region" description="Pro residues" evidence="5">
    <location>
        <begin position="118"/>
        <end position="133"/>
    </location>
</feature>
<keyword evidence="2 6" id="KW-0812">Transmembrane</keyword>
<evidence type="ECO:0000256" key="5">
    <source>
        <dbReference type="SAM" id="MobiDB-lite"/>
    </source>
</evidence>
<sequence length="226" mass="23740">MSYITQSNGPSVGSIAAVVAIHAGVGALLVFGLTVSGAMPDIITRLPAKDIRDVPPPPPPPPPPENTADPKESTVPPVFTPVPKLDLKPTPPIIDTTDLIPPPIPSPQPGRGDIVLPKPAPPAPTPSFEPVPARPKNDPGRWLSNNDYRSSWARRELTGVARFRLEIAANGRVSNCTVIGSTGHSELDSATCSLVSKRARFEPARGGNGEPVAGSYTGSVLWQLPE</sequence>
<evidence type="ECO:0000256" key="1">
    <source>
        <dbReference type="ARBA" id="ARBA00004167"/>
    </source>
</evidence>
<dbReference type="NCBIfam" id="TIGR01352">
    <property type="entry name" value="tonB_Cterm"/>
    <property type="match status" value="1"/>
</dbReference>
<feature type="transmembrane region" description="Helical" evidence="6">
    <location>
        <begin position="12"/>
        <end position="35"/>
    </location>
</feature>
<evidence type="ECO:0000256" key="2">
    <source>
        <dbReference type="ARBA" id="ARBA00022692"/>
    </source>
</evidence>
<feature type="compositionally biased region" description="Pro residues" evidence="5">
    <location>
        <begin position="54"/>
        <end position="65"/>
    </location>
</feature>
<comment type="caution">
    <text evidence="8">The sequence shown here is derived from an EMBL/GenBank/DDBJ whole genome shotgun (WGS) entry which is preliminary data.</text>
</comment>
<feature type="domain" description="TonB C-terminal" evidence="7">
    <location>
        <begin position="133"/>
        <end position="226"/>
    </location>
</feature>
<keyword evidence="9" id="KW-1185">Reference proteome</keyword>
<dbReference type="Gene3D" id="3.30.1150.10">
    <property type="match status" value="1"/>
</dbReference>
<name>A0ABT9HNR4_9SPHN</name>
<evidence type="ECO:0000256" key="4">
    <source>
        <dbReference type="ARBA" id="ARBA00023136"/>
    </source>
</evidence>
<dbReference type="Pfam" id="PF03544">
    <property type="entry name" value="TonB_C"/>
    <property type="match status" value="1"/>
</dbReference>
<protein>
    <submittedName>
        <fullName evidence="8">Energy transducer TonB</fullName>
    </submittedName>
</protein>
<dbReference type="SUPFAM" id="SSF74653">
    <property type="entry name" value="TolA/TonB C-terminal domain"/>
    <property type="match status" value="1"/>
</dbReference>
<accession>A0ABT9HNR4</accession>